<dbReference type="EMBL" id="FOCF01000004">
    <property type="protein sequence ID" value="SEN06311.1"/>
    <property type="molecule type" value="Genomic_DNA"/>
</dbReference>
<reference evidence="2" key="1">
    <citation type="submission" date="2016-10" db="EMBL/GenBank/DDBJ databases">
        <authorList>
            <person name="Varghese N."/>
            <person name="Submissions S."/>
        </authorList>
    </citation>
    <scope>NUCLEOTIDE SEQUENCE [LARGE SCALE GENOMIC DNA]</scope>
    <source>
        <strain evidence="2">S6-262</strain>
    </source>
</reference>
<proteinExistence type="predicted"/>
<organism evidence="1 2">
    <name type="scientific">Sphingomonas gellani</name>
    <dbReference type="NCBI Taxonomy" id="1166340"/>
    <lineage>
        <taxon>Bacteria</taxon>
        <taxon>Pseudomonadati</taxon>
        <taxon>Pseudomonadota</taxon>
        <taxon>Alphaproteobacteria</taxon>
        <taxon>Sphingomonadales</taxon>
        <taxon>Sphingomonadaceae</taxon>
        <taxon>Sphingomonas</taxon>
    </lineage>
</organism>
<gene>
    <name evidence="1" type="ORF">SAMN05192583_1918</name>
</gene>
<dbReference type="OrthoDB" id="7572029at2"/>
<dbReference type="AlphaFoldDB" id="A0A1H8DG75"/>
<sequence>MSATHVDVTRLNDPRIAAHVGQVDGRIRSGFRLALDVLNIPLPEYAVRKPAGRPSIAKLMAAADADTGTIHNYRDEKLGVGAFAPRR</sequence>
<dbReference type="RefSeq" id="WP_139198063.1">
    <property type="nucleotide sequence ID" value="NZ_FOCF01000004.1"/>
</dbReference>
<keyword evidence="2" id="KW-1185">Reference proteome</keyword>
<name>A0A1H8DG75_9SPHN</name>
<dbReference type="STRING" id="1166340.SAMN05192583_1918"/>
<evidence type="ECO:0000313" key="2">
    <source>
        <dbReference type="Proteomes" id="UP000199206"/>
    </source>
</evidence>
<dbReference type="Proteomes" id="UP000199206">
    <property type="component" value="Unassembled WGS sequence"/>
</dbReference>
<protein>
    <submittedName>
        <fullName evidence="1">Uncharacterized protein</fullName>
    </submittedName>
</protein>
<evidence type="ECO:0000313" key="1">
    <source>
        <dbReference type="EMBL" id="SEN06311.1"/>
    </source>
</evidence>
<accession>A0A1H8DG75</accession>